<comment type="caution">
    <text evidence="1">The sequence shown here is derived from an EMBL/GenBank/DDBJ whole genome shotgun (WGS) entry which is preliminary data.</text>
</comment>
<organism evidence="1 2">
    <name type="scientific">Brachionus plicatilis</name>
    <name type="common">Marine rotifer</name>
    <name type="synonym">Brachionus muelleri</name>
    <dbReference type="NCBI Taxonomy" id="10195"/>
    <lineage>
        <taxon>Eukaryota</taxon>
        <taxon>Metazoa</taxon>
        <taxon>Spiralia</taxon>
        <taxon>Gnathifera</taxon>
        <taxon>Rotifera</taxon>
        <taxon>Eurotatoria</taxon>
        <taxon>Monogononta</taxon>
        <taxon>Pseudotrocha</taxon>
        <taxon>Ploima</taxon>
        <taxon>Brachionidae</taxon>
        <taxon>Brachionus</taxon>
    </lineage>
</organism>
<evidence type="ECO:0000313" key="2">
    <source>
        <dbReference type="Proteomes" id="UP000276133"/>
    </source>
</evidence>
<name>A0A3M7QRN3_BRAPC</name>
<reference evidence="1 2" key="1">
    <citation type="journal article" date="2018" name="Sci. Rep.">
        <title>Genomic signatures of local adaptation to the degree of environmental predictability in rotifers.</title>
        <authorList>
            <person name="Franch-Gras L."/>
            <person name="Hahn C."/>
            <person name="Garcia-Roger E.M."/>
            <person name="Carmona M.J."/>
            <person name="Serra M."/>
            <person name="Gomez A."/>
        </authorList>
    </citation>
    <scope>NUCLEOTIDE SEQUENCE [LARGE SCALE GENOMIC DNA]</scope>
    <source>
        <strain evidence="1">HYR1</strain>
    </source>
</reference>
<accession>A0A3M7QRN3</accession>
<proteinExistence type="predicted"/>
<protein>
    <recommendedName>
        <fullName evidence="3">Zinc finger BED domain-containing 1-like</fullName>
    </recommendedName>
</protein>
<evidence type="ECO:0000313" key="1">
    <source>
        <dbReference type="EMBL" id="RNA13869.1"/>
    </source>
</evidence>
<dbReference type="Proteomes" id="UP000276133">
    <property type="component" value="Unassembled WGS sequence"/>
</dbReference>
<dbReference type="InterPro" id="IPR012337">
    <property type="entry name" value="RNaseH-like_sf"/>
</dbReference>
<dbReference type="EMBL" id="REGN01005308">
    <property type="protein sequence ID" value="RNA13869.1"/>
    <property type="molecule type" value="Genomic_DNA"/>
</dbReference>
<gene>
    <name evidence="1" type="ORF">BpHYR1_049674</name>
</gene>
<evidence type="ECO:0008006" key="3">
    <source>
        <dbReference type="Google" id="ProtNLM"/>
    </source>
</evidence>
<keyword evidence="2" id="KW-1185">Reference proteome</keyword>
<dbReference type="SUPFAM" id="SSF53098">
    <property type="entry name" value="Ribonuclease H-like"/>
    <property type="match status" value="1"/>
</dbReference>
<dbReference type="AlphaFoldDB" id="A0A3M7QRN3"/>
<sequence length="270" mass="30912">MNEKSICLITDLWSNISAQQYLALAASMVFSNLTKKIRVIGMVLTNDSNADLIKECVETIISKFNFDKTEISGICYDQASALVRLFKQNENYLFDELIGQYLFNEIDREIQSFNDEEINFSIPESESENEIEVDKEEIQQVQSEIGAIETVSQTTEATLFNVNNVANTKLESDENIYEEDSDPINFLKIQLGTNSVPIQIFRYSCAAHNINLVIRTSIEERKNFSKFLAKLSKFAISIRNSNINSVDLISKKCKLRCENRTRWSSSYLML</sequence>